<dbReference type="Proteomes" id="UP000631653">
    <property type="component" value="Unassembled WGS sequence"/>
</dbReference>
<name>A0ABX0JX76_9PROT</name>
<reference evidence="2 3" key="1">
    <citation type="journal article" date="2020" name="Int. J. Syst. Evol. Microbiol.">
        <title>Novel acetic acid bacteria from cider fermentations: Acetobacter conturbans sp. nov. and Acetobacter fallax sp. nov.</title>
        <authorList>
            <person name="Sombolestani A.S."/>
            <person name="Cleenwerck I."/>
            <person name="Cnockaert M."/>
            <person name="Borremans W."/>
            <person name="Wieme A.D."/>
            <person name="De Vuyst L."/>
            <person name="Vandamme P."/>
        </authorList>
    </citation>
    <scope>NUCLEOTIDE SEQUENCE [LARGE SCALE GENOMIC DNA]</scope>
    <source>
        <strain evidence="2 3">LMG 1627</strain>
    </source>
</reference>
<dbReference type="RefSeq" id="WP_173569207.1">
    <property type="nucleotide sequence ID" value="NZ_WOSY01000003.1"/>
</dbReference>
<protein>
    <submittedName>
        <fullName evidence="2">Uncharacterized protein</fullName>
    </submittedName>
</protein>
<sequence>MGPGETSASSLLWLPVDDPLIGAMIEEVTRDGLDAFESMRLDLDAAMQGHPRWATMKKVIGPAGTSEPHRDETSPAQGQHTFSSPPGRAHPLRTDRGPVSAAQTCPRHS</sequence>
<evidence type="ECO:0000256" key="1">
    <source>
        <dbReference type="SAM" id="MobiDB-lite"/>
    </source>
</evidence>
<comment type="caution">
    <text evidence="2">The sequence shown here is derived from an EMBL/GenBank/DDBJ whole genome shotgun (WGS) entry which is preliminary data.</text>
</comment>
<feature type="compositionally biased region" description="Polar residues" evidence="1">
    <location>
        <begin position="74"/>
        <end position="84"/>
    </location>
</feature>
<dbReference type="EMBL" id="WOSY01000003">
    <property type="protein sequence ID" value="NHN87929.1"/>
    <property type="molecule type" value="Genomic_DNA"/>
</dbReference>
<feature type="region of interest" description="Disordered" evidence="1">
    <location>
        <begin position="58"/>
        <end position="109"/>
    </location>
</feature>
<accession>A0ABX0JX76</accession>
<evidence type="ECO:0000313" key="3">
    <source>
        <dbReference type="Proteomes" id="UP000631653"/>
    </source>
</evidence>
<evidence type="ECO:0000313" key="2">
    <source>
        <dbReference type="EMBL" id="NHN87929.1"/>
    </source>
</evidence>
<gene>
    <name evidence="2" type="ORF">GOB81_04700</name>
</gene>
<organism evidence="2 3">
    <name type="scientific">Acetobacter conturbans</name>
    <dbReference type="NCBI Taxonomy" id="1737472"/>
    <lineage>
        <taxon>Bacteria</taxon>
        <taxon>Pseudomonadati</taxon>
        <taxon>Pseudomonadota</taxon>
        <taxon>Alphaproteobacteria</taxon>
        <taxon>Acetobacterales</taxon>
        <taxon>Acetobacteraceae</taxon>
        <taxon>Acetobacter</taxon>
    </lineage>
</organism>
<keyword evidence="3" id="KW-1185">Reference proteome</keyword>
<proteinExistence type="predicted"/>